<evidence type="ECO:0000313" key="3">
    <source>
        <dbReference type="Proteomes" id="UP000242175"/>
    </source>
</evidence>
<dbReference type="OrthoDB" id="1115105at2"/>
<reference evidence="2 3" key="1">
    <citation type="journal article" date="2016" name="Int. J. Syst. Evol. Microbiol.">
        <title>Paraphotobacterium marinum gen. nov., sp. nov., a member of the family Vibrionaceae, isolated from surface seawater.</title>
        <authorList>
            <person name="Huang Z."/>
            <person name="Dong C."/>
            <person name="Shao Z."/>
        </authorList>
    </citation>
    <scope>NUCLEOTIDE SEQUENCE [LARGE SCALE GENOMIC DNA]</scope>
    <source>
        <strain evidence="2 3">NSCS20N07D</strain>
    </source>
</reference>
<dbReference type="InterPro" id="IPR032710">
    <property type="entry name" value="NTF2-like_dom_sf"/>
</dbReference>
<feature type="domain" description="SnoaL-like" evidence="1">
    <location>
        <begin position="14"/>
        <end position="116"/>
    </location>
</feature>
<protein>
    <submittedName>
        <fullName evidence="2">Transcriptional regulator</fullName>
    </submittedName>
</protein>
<dbReference type="Proteomes" id="UP000242175">
    <property type="component" value="Chromosome small"/>
</dbReference>
<evidence type="ECO:0000313" key="2">
    <source>
        <dbReference type="EMBL" id="ASK79576.1"/>
    </source>
</evidence>
<organism evidence="2 3">
    <name type="scientific">Paraphotobacterium marinum</name>
    <dbReference type="NCBI Taxonomy" id="1755811"/>
    <lineage>
        <taxon>Bacteria</taxon>
        <taxon>Pseudomonadati</taxon>
        <taxon>Pseudomonadota</taxon>
        <taxon>Gammaproteobacteria</taxon>
        <taxon>Vibrionales</taxon>
        <taxon>Vibrionaceae</taxon>
        <taxon>Paraphotobacterium</taxon>
    </lineage>
</organism>
<evidence type="ECO:0000259" key="1">
    <source>
        <dbReference type="Pfam" id="PF12680"/>
    </source>
</evidence>
<gene>
    <name evidence="2" type="ORF">CF386_11010</name>
</gene>
<name>A0A220VH47_9GAMM</name>
<dbReference type="Gene3D" id="3.10.450.50">
    <property type="match status" value="1"/>
</dbReference>
<dbReference type="KEGG" id="pmai:CF386_11010"/>
<keyword evidence="3" id="KW-1185">Reference proteome</keyword>
<accession>A0A220VH47</accession>
<dbReference type="EMBL" id="CP022356">
    <property type="protein sequence ID" value="ASK79576.1"/>
    <property type="molecule type" value="Genomic_DNA"/>
</dbReference>
<sequence>MEEQKVKNIIDNLETFYNQLTVKNIDELSSIYSDNIIFVDPAHEIKGIDNLKNYFLNMYSNIHECHFSFKNIIIKHDISIIEWDMSFKHPKLFKGDSRTVEGASILKMSDDKIYYHRDYIDLGSMIYEGIPILSWFIRKIKKSLNK</sequence>
<dbReference type="InterPro" id="IPR037401">
    <property type="entry name" value="SnoaL-like"/>
</dbReference>
<dbReference type="Pfam" id="PF12680">
    <property type="entry name" value="SnoaL_2"/>
    <property type="match status" value="1"/>
</dbReference>
<dbReference type="RefSeq" id="WP_089074484.1">
    <property type="nucleotide sequence ID" value="NZ_CBCSAM010000008.1"/>
</dbReference>
<dbReference type="SUPFAM" id="SSF54427">
    <property type="entry name" value="NTF2-like"/>
    <property type="match status" value="1"/>
</dbReference>
<dbReference type="AlphaFoldDB" id="A0A220VH47"/>
<proteinExistence type="predicted"/>